<evidence type="ECO:0000256" key="1">
    <source>
        <dbReference type="SAM" id="MobiDB-lite"/>
    </source>
</evidence>
<dbReference type="EMBL" id="CAACXN010000015">
    <property type="protein sequence ID" value="VEW13511.1"/>
    <property type="molecule type" value="Genomic_DNA"/>
</dbReference>
<dbReference type="CDD" id="cd00093">
    <property type="entry name" value="HTH_XRE"/>
    <property type="match status" value="1"/>
</dbReference>
<proteinExistence type="predicted"/>
<evidence type="ECO:0000313" key="2">
    <source>
        <dbReference type="EMBL" id="VEW13511.1"/>
    </source>
</evidence>
<dbReference type="Proteomes" id="UP000386281">
    <property type="component" value="Unassembled WGS sequence"/>
</dbReference>
<sequence>MNWNDYVARVAEGETQATIAAKLGVSGPTVSRWKKFGPRPENVSTFARAYGRPVLEAFVAAGYLTPEEAGETPTAAPSLASLTDDELVRELTRRLKKAGEDDASTPLTRAGVSPAEEELAADFIAHKQRPRADPAPDDPEFESFLKQQAAKRGPNRGKQIRRQQDDDAE</sequence>
<organism evidence="2 3">
    <name type="scientific">Brevibacterium casei</name>
    <dbReference type="NCBI Taxonomy" id="33889"/>
    <lineage>
        <taxon>Bacteria</taxon>
        <taxon>Bacillati</taxon>
        <taxon>Actinomycetota</taxon>
        <taxon>Actinomycetes</taxon>
        <taxon>Micrococcales</taxon>
        <taxon>Brevibacteriaceae</taxon>
        <taxon>Brevibacterium</taxon>
    </lineage>
</organism>
<protein>
    <submittedName>
        <fullName evidence="2">Uncharacterized protein</fullName>
    </submittedName>
</protein>
<feature type="region of interest" description="Disordered" evidence="1">
    <location>
        <begin position="94"/>
        <end position="169"/>
    </location>
</feature>
<gene>
    <name evidence="2" type="ORF">NCTC12391_01756</name>
</gene>
<dbReference type="AlphaFoldDB" id="A0A449D7D6"/>
<dbReference type="RefSeq" id="WP_190246855.1">
    <property type="nucleotide sequence ID" value="NZ_CAACXN010000015.1"/>
</dbReference>
<dbReference type="Pfam" id="PF13384">
    <property type="entry name" value="HTH_23"/>
    <property type="match status" value="1"/>
</dbReference>
<dbReference type="InterPro" id="IPR001387">
    <property type="entry name" value="Cro/C1-type_HTH"/>
</dbReference>
<name>A0A449D7D6_9MICO</name>
<accession>A0A449D7D6</accession>
<reference evidence="2 3" key="1">
    <citation type="submission" date="2019-02" db="EMBL/GenBank/DDBJ databases">
        <authorList>
            <consortium name="Pathogen Informatics"/>
        </authorList>
    </citation>
    <scope>NUCLEOTIDE SEQUENCE [LARGE SCALE GENOMIC DNA]</scope>
    <source>
        <strain evidence="2 3">3012STDY7078520</strain>
    </source>
</reference>
<evidence type="ECO:0000313" key="3">
    <source>
        <dbReference type="Proteomes" id="UP000386281"/>
    </source>
</evidence>